<dbReference type="OrthoDB" id="187395at2"/>
<feature type="transmembrane region" description="Helical" evidence="7">
    <location>
        <begin position="111"/>
        <end position="131"/>
    </location>
</feature>
<evidence type="ECO:0000256" key="7">
    <source>
        <dbReference type="RuleBase" id="RU363032"/>
    </source>
</evidence>
<evidence type="ECO:0000256" key="4">
    <source>
        <dbReference type="ARBA" id="ARBA00022692"/>
    </source>
</evidence>
<feature type="domain" description="ABC transmembrane type-1" evidence="8">
    <location>
        <begin position="74"/>
        <end position="267"/>
    </location>
</feature>
<proteinExistence type="inferred from homology"/>
<keyword evidence="3" id="KW-1003">Cell membrane</keyword>
<dbReference type="EMBL" id="CP034235">
    <property type="protein sequence ID" value="QGQ96879.1"/>
    <property type="molecule type" value="Genomic_DNA"/>
</dbReference>
<dbReference type="InterPro" id="IPR035906">
    <property type="entry name" value="MetI-like_sf"/>
</dbReference>
<keyword evidence="5 7" id="KW-1133">Transmembrane helix</keyword>
<dbReference type="PANTHER" id="PTHR43744">
    <property type="entry name" value="ABC TRANSPORTER PERMEASE PROTEIN MG189-RELATED-RELATED"/>
    <property type="match status" value="1"/>
</dbReference>
<keyword evidence="2 7" id="KW-0813">Transport</keyword>
<name>A0A6B8RLH8_9BACL</name>
<reference evidence="10" key="1">
    <citation type="submission" date="2018-11" db="EMBL/GenBank/DDBJ databases">
        <title>Complete genome sequence of Paenibacillus sp. ML311-T8.</title>
        <authorList>
            <person name="Nam Y.-D."/>
            <person name="Kang J."/>
            <person name="Chung W.-H."/>
            <person name="Park Y.S."/>
        </authorList>
    </citation>
    <scope>NUCLEOTIDE SEQUENCE [LARGE SCALE GENOMIC DNA]</scope>
    <source>
        <strain evidence="10">ML311-T8</strain>
    </source>
</reference>
<feature type="transmembrane region" description="Helical" evidence="7">
    <location>
        <begin position="246"/>
        <end position="267"/>
    </location>
</feature>
<comment type="subcellular location">
    <subcellularLocation>
        <location evidence="1 7">Cell membrane</location>
        <topology evidence="1 7">Multi-pass membrane protein</topology>
    </subcellularLocation>
</comment>
<dbReference type="CDD" id="cd06261">
    <property type="entry name" value="TM_PBP2"/>
    <property type="match status" value="1"/>
</dbReference>
<evidence type="ECO:0000256" key="5">
    <source>
        <dbReference type="ARBA" id="ARBA00022989"/>
    </source>
</evidence>
<comment type="similarity">
    <text evidence="7">Belongs to the binding-protein-dependent transport system permease family.</text>
</comment>
<keyword evidence="6 7" id="KW-0472">Membrane</keyword>
<dbReference type="InterPro" id="IPR000515">
    <property type="entry name" value="MetI-like"/>
</dbReference>
<dbReference type="PROSITE" id="PS50928">
    <property type="entry name" value="ABC_TM1"/>
    <property type="match status" value="1"/>
</dbReference>
<evidence type="ECO:0000313" key="10">
    <source>
        <dbReference type="Proteomes" id="UP000426246"/>
    </source>
</evidence>
<dbReference type="PANTHER" id="PTHR43744:SF8">
    <property type="entry name" value="SN-GLYCEROL-3-PHOSPHATE TRANSPORT SYSTEM PERMEASE PROTEIN UGPE"/>
    <property type="match status" value="1"/>
</dbReference>
<evidence type="ECO:0000259" key="8">
    <source>
        <dbReference type="PROSITE" id="PS50928"/>
    </source>
</evidence>
<feature type="transmembrane region" description="Helical" evidence="7">
    <location>
        <begin position="12"/>
        <end position="34"/>
    </location>
</feature>
<dbReference type="Proteomes" id="UP000426246">
    <property type="component" value="Chromosome"/>
</dbReference>
<gene>
    <name evidence="9" type="ORF">EHS13_19315</name>
</gene>
<feature type="transmembrane region" description="Helical" evidence="7">
    <location>
        <begin position="143"/>
        <end position="165"/>
    </location>
</feature>
<keyword evidence="10" id="KW-1185">Reference proteome</keyword>
<dbReference type="Gene3D" id="1.10.3720.10">
    <property type="entry name" value="MetI-like"/>
    <property type="match status" value="1"/>
</dbReference>
<evidence type="ECO:0000256" key="3">
    <source>
        <dbReference type="ARBA" id="ARBA00022475"/>
    </source>
</evidence>
<dbReference type="AlphaFoldDB" id="A0A6B8RLH8"/>
<feature type="transmembrane region" description="Helical" evidence="7">
    <location>
        <begin position="78"/>
        <end position="99"/>
    </location>
</feature>
<evidence type="ECO:0000256" key="2">
    <source>
        <dbReference type="ARBA" id="ARBA00022448"/>
    </source>
</evidence>
<evidence type="ECO:0000313" key="9">
    <source>
        <dbReference type="EMBL" id="QGQ96879.1"/>
    </source>
</evidence>
<evidence type="ECO:0000256" key="1">
    <source>
        <dbReference type="ARBA" id="ARBA00004651"/>
    </source>
</evidence>
<evidence type="ECO:0000256" key="6">
    <source>
        <dbReference type="ARBA" id="ARBA00023136"/>
    </source>
</evidence>
<dbReference type="SUPFAM" id="SSF161098">
    <property type="entry name" value="MetI-like"/>
    <property type="match status" value="1"/>
</dbReference>
<organism evidence="9 10">
    <name type="scientific">Paenibacillus psychroresistens</name>
    <dbReference type="NCBI Taxonomy" id="1778678"/>
    <lineage>
        <taxon>Bacteria</taxon>
        <taxon>Bacillati</taxon>
        <taxon>Bacillota</taxon>
        <taxon>Bacilli</taxon>
        <taxon>Bacillales</taxon>
        <taxon>Paenibacillaceae</taxon>
        <taxon>Paenibacillus</taxon>
    </lineage>
</organism>
<sequence length="281" mass="31453">MNQTLKNPVIKLLIWVILLLWSIAVLYPLLWTLLGSLKNNKQFFLNSPWSLPHFPLLWSNFSNVWTTYHLGTYFTNSLVVAGGSTLLGLILSATTAYILGRYPFKGSKLLFMTYIASLAVPLQLAIIPLFFLMQDLHLINKPLGLILVYTAQTLPFGIFLLVGFYKALPKELEEAAVIDGASYFGTFFRIMLPLSQPGLIAVAITNVLANWNEYFFGSILINDSAHYTVPVGVAIMQAEFQYRTEWGPLFAALMITTIPTLIFYIIFQRQIASGITAGSVK</sequence>
<feature type="transmembrane region" description="Helical" evidence="7">
    <location>
        <begin position="186"/>
        <end position="209"/>
    </location>
</feature>
<dbReference type="KEGG" id="ppsc:EHS13_19315"/>
<dbReference type="GO" id="GO:0005886">
    <property type="term" value="C:plasma membrane"/>
    <property type="evidence" value="ECO:0007669"/>
    <property type="project" value="UniProtKB-SubCell"/>
</dbReference>
<accession>A0A6B8RLH8</accession>
<protein>
    <submittedName>
        <fullName evidence="9">Carbohydrate ABC transporter permease</fullName>
    </submittedName>
</protein>
<dbReference type="Pfam" id="PF00528">
    <property type="entry name" value="BPD_transp_1"/>
    <property type="match status" value="1"/>
</dbReference>
<keyword evidence="4 7" id="KW-0812">Transmembrane</keyword>
<dbReference type="GO" id="GO:0055085">
    <property type="term" value="P:transmembrane transport"/>
    <property type="evidence" value="ECO:0007669"/>
    <property type="project" value="InterPro"/>
</dbReference>
<dbReference type="RefSeq" id="WP_155701977.1">
    <property type="nucleotide sequence ID" value="NZ_CP034235.1"/>
</dbReference>